<comment type="similarity">
    <text evidence="2">Belongs to the amino acid-polyamine-organocation (APC) superfamily. Cationic amino acid transporter (CAT) (TC 2.A.3.3) family.</text>
</comment>
<evidence type="ECO:0000256" key="6">
    <source>
        <dbReference type="SAM" id="MobiDB-lite"/>
    </source>
</evidence>
<reference evidence="9 10" key="1">
    <citation type="journal article" date="2019" name="Genome Biol. Evol.">
        <title>The Rhododendron genome and chromosomal organization provide insight into shared whole-genome duplications across the heath family (Ericaceae).</title>
        <authorList>
            <person name="Soza V.L."/>
            <person name="Lindsley D."/>
            <person name="Waalkes A."/>
            <person name="Ramage E."/>
            <person name="Patwardhan R.P."/>
            <person name="Burton J.N."/>
            <person name="Adey A."/>
            <person name="Kumar A."/>
            <person name="Qiu R."/>
            <person name="Shendure J."/>
            <person name="Hall B."/>
        </authorList>
    </citation>
    <scope>NUCLEOTIDE SEQUENCE [LARGE SCALE GENOMIC DNA]</scope>
    <source>
        <strain evidence="9">RSF 1966-606</strain>
    </source>
</reference>
<feature type="compositionally biased region" description="Basic and acidic residues" evidence="6">
    <location>
        <begin position="565"/>
        <end position="580"/>
    </location>
</feature>
<dbReference type="InterPro" id="IPR029485">
    <property type="entry name" value="CAT_C"/>
</dbReference>
<evidence type="ECO:0000256" key="1">
    <source>
        <dbReference type="ARBA" id="ARBA00004141"/>
    </source>
</evidence>
<sequence>MDSHGSSSFSSLKTYLLALADTPSRVARRACSASTSFDEMSRARSRSGSDMRRSLRWFDLVGFGLGGMIGAGVFVTTGRASRLYAGPSVVLSYAIAGFCALLSAFCYTERICGIFDGRESDTRLRAVKRRRGEEFHGLFGYGSRHIDGGQMEGHHLRTPKGIQRDRLLRGHRRAHNHRRHLLQFETNRLGPLISRSTRESSVLNMVLTSLHVLFLVFIVVVGFYRGEWKNFTKPADPVHHPGGFFPFGVSGVFNGAAMVYLSYIGYDAVSTMAEEVRNPVKDIPIGVSGSVILVTVLYCLMAASMSMLLPYDLIDTEAPFSAAFREGSDGWKWVSNVIGVGASLGILTSMLVAMLGQARYMCVIGRSSVVPAWFARVHPRTSTPVNASLFLGICTAAIALFTDLNILLNLVSIGTLFVFYMVANAVIYRRYVSVGSTNPWPTLSFLFCFSLTSIIFTLIWQFGPSGKPKAFMLGACTVIAIAVLQLFHWVVPQARKPEFWGVPLMPWIPSISIFLNIFLLGSLDGPSYARFGFFSALIVLVYVLYSVHASFDAEEDGSLSQKNGEFMKESNESEDPGLKV</sequence>
<feature type="transmembrane region" description="Helical" evidence="7">
    <location>
        <begin position="90"/>
        <end position="108"/>
    </location>
</feature>
<accession>A0A6A4MAZ4</accession>
<feature type="transmembrane region" description="Helical" evidence="7">
    <location>
        <begin position="202"/>
        <end position="224"/>
    </location>
</feature>
<evidence type="ECO:0000256" key="2">
    <source>
        <dbReference type="ARBA" id="ARBA00008572"/>
    </source>
</evidence>
<keyword evidence="10" id="KW-1185">Reference proteome</keyword>
<feature type="transmembrane region" description="Helical" evidence="7">
    <location>
        <begin position="244"/>
        <end position="266"/>
    </location>
</feature>
<evidence type="ECO:0000256" key="4">
    <source>
        <dbReference type="ARBA" id="ARBA00022989"/>
    </source>
</evidence>
<dbReference type="OrthoDB" id="3900342at2759"/>
<dbReference type="GO" id="GO:0005886">
    <property type="term" value="C:plasma membrane"/>
    <property type="evidence" value="ECO:0007669"/>
    <property type="project" value="TreeGrafter"/>
</dbReference>
<keyword evidence="5 7" id="KW-0472">Membrane</keyword>
<feature type="transmembrane region" description="Helical" evidence="7">
    <location>
        <begin position="469"/>
        <end position="487"/>
    </location>
</feature>
<feature type="region of interest" description="Disordered" evidence="6">
    <location>
        <begin position="558"/>
        <end position="580"/>
    </location>
</feature>
<evidence type="ECO:0000256" key="5">
    <source>
        <dbReference type="ARBA" id="ARBA00023136"/>
    </source>
</evidence>
<dbReference type="PIRSF" id="PIRSF006060">
    <property type="entry name" value="AA_transporter"/>
    <property type="match status" value="1"/>
</dbReference>
<protein>
    <recommendedName>
        <fullName evidence="8">Cationic amino acid transporter C-terminal domain-containing protein</fullName>
    </recommendedName>
</protein>
<feature type="transmembrane region" description="Helical" evidence="7">
    <location>
        <begin position="407"/>
        <end position="428"/>
    </location>
</feature>
<feature type="transmembrane region" description="Helical" evidence="7">
    <location>
        <begin position="383"/>
        <end position="401"/>
    </location>
</feature>
<dbReference type="Gene3D" id="1.20.1740.10">
    <property type="entry name" value="Amino acid/polyamine transporter I"/>
    <property type="match status" value="2"/>
</dbReference>
<dbReference type="InterPro" id="IPR002293">
    <property type="entry name" value="AA/rel_permease1"/>
</dbReference>
<comment type="caution">
    <text evidence="9">The sequence shown here is derived from an EMBL/GenBank/DDBJ whole genome shotgun (WGS) entry which is preliminary data.</text>
</comment>
<proteinExistence type="inferred from homology"/>
<keyword evidence="4 7" id="KW-1133">Transmembrane helix</keyword>
<feature type="domain" description="Cationic amino acid transporter C-terminal" evidence="8">
    <location>
        <begin position="500"/>
        <end position="550"/>
    </location>
</feature>
<comment type="subcellular location">
    <subcellularLocation>
        <location evidence="1">Membrane</location>
        <topology evidence="1">Multi-pass membrane protein</topology>
    </subcellularLocation>
</comment>
<evidence type="ECO:0000256" key="7">
    <source>
        <dbReference type="SAM" id="Phobius"/>
    </source>
</evidence>
<dbReference type="GO" id="GO:0015171">
    <property type="term" value="F:amino acid transmembrane transporter activity"/>
    <property type="evidence" value="ECO:0007669"/>
    <property type="project" value="TreeGrafter"/>
</dbReference>
<name>A0A6A4MAZ4_9ERIC</name>
<dbReference type="PANTHER" id="PTHR43243">
    <property type="entry name" value="INNER MEMBRANE TRANSPORTER YGJI-RELATED"/>
    <property type="match status" value="1"/>
</dbReference>
<dbReference type="EMBL" id="QEFC01000258">
    <property type="protein sequence ID" value="KAE9465421.1"/>
    <property type="molecule type" value="Genomic_DNA"/>
</dbReference>
<evidence type="ECO:0000313" key="10">
    <source>
        <dbReference type="Proteomes" id="UP000428333"/>
    </source>
</evidence>
<feature type="transmembrane region" description="Helical" evidence="7">
    <location>
        <begin position="287"/>
        <end position="311"/>
    </location>
</feature>
<dbReference type="AlphaFoldDB" id="A0A6A4MAZ4"/>
<feature type="non-terminal residue" evidence="9">
    <location>
        <position position="1"/>
    </location>
</feature>
<feature type="transmembrane region" description="Helical" evidence="7">
    <location>
        <begin position="57"/>
        <end position="78"/>
    </location>
</feature>
<dbReference type="Pfam" id="PF13906">
    <property type="entry name" value="AA_permease_C"/>
    <property type="match status" value="1"/>
</dbReference>
<feature type="transmembrane region" description="Helical" evidence="7">
    <location>
        <begin position="331"/>
        <end position="356"/>
    </location>
</feature>
<evidence type="ECO:0000256" key="3">
    <source>
        <dbReference type="ARBA" id="ARBA00022692"/>
    </source>
</evidence>
<feature type="transmembrane region" description="Helical" evidence="7">
    <location>
        <begin position="499"/>
        <end position="521"/>
    </location>
</feature>
<keyword evidence="3 7" id="KW-0812">Transmembrane</keyword>
<organism evidence="9 10">
    <name type="scientific">Rhododendron williamsianum</name>
    <dbReference type="NCBI Taxonomy" id="262921"/>
    <lineage>
        <taxon>Eukaryota</taxon>
        <taxon>Viridiplantae</taxon>
        <taxon>Streptophyta</taxon>
        <taxon>Embryophyta</taxon>
        <taxon>Tracheophyta</taxon>
        <taxon>Spermatophyta</taxon>
        <taxon>Magnoliopsida</taxon>
        <taxon>eudicotyledons</taxon>
        <taxon>Gunneridae</taxon>
        <taxon>Pentapetalae</taxon>
        <taxon>asterids</taxon>
        <taxon>Ericales</taxon>
        <taxon>Ericaceae</taxon>
        <taxon>Ericoideae</taxon>
        <taxon>Rhodoreae</taxon>
        <taxon>Rhododendron</taxon>
    </lineage>
</organism>
<feature type="transmembrane region" description="Helical" evidence="7">
    <location>
        <begin position="440"/>
        <end position="463"/>
    </location>
</feature>
<evidence type="ECO:0000259" key="8">
    <source>
        <dbReference type="Pfam" id="PF13906"/>
    </source>
</evidence>
<dbReference type="Pfam" id="PF13520">
    <property type="entry name" value="AA_permease_2"/>
    <property type="match status" value="1"/>
</dbReference>
<feature type="transmembrane region" description="Helical" evidence="7">
    <location>
        <begin position="527"/>
        <end position="545"/>
    </location>
</feature>
<evidence type="ECO:0000313" key="9">
    <source>
        <dbReference type="EMBL" id="KAE9465421.1"/>
    </source>
</evidence>
<gene>
    <name evidence="9" type="ORF">C3L33_02668</name>
</gene>
<dbReference type="Proteomes" id="UP000428333">
    <property type="component" value="Linkage Group LG02"/>
</dbReference>
<dbReference type="PANTHER" id="PTHR43243:SF41">
    <property type="entry name" value="CATIONIC AMINO ACID TRANSPORTER 7, CHLOROPLASTIC"/>
    <property type="match status" value="1"/>
</dbReference>